<evidence type="ECO:0000256" key="1">
    <source>
        <dbReference type="SAM" id="SignalP"/>
    </source>
</evidence>
<dbReference type="EMBL" id="JBBNAF010000004">
    <property type="protein sequence ID" value="KAK9150908.1"/>
    <property type="molecule type" value="Genomic_DNA"/>
</dbReference>
<feature type="signal peptide" evidence="1">
    <location>
        <begin position="1"/>
        <end position="24"/>
    </location>
</feature>
<evidence type="ECO:0000313" key="3">
    <source>
        <dbReference type="Proteomes" id="UP001420932"/>
    </source>
</evidence>
<keyword evidence="1" id="KW-0732">Signal</keyword>
<accession>A0AAP0PNB0</accession>
<comment type="caution">
    <text evidence="2">The sequence shown here is derived from an EMBL/GenBank/DDBJ whole genome shotgun (WGS) entry which is preliminary data.</text>
</comment>
<sequence length="137" mass="15632">MLTYTHPILVTLILKFSWPLYRQAAYNNPDDREPNAEAVVETMMPTEIAAANMDMDIDTRVCGVRATTTSSSTSSPYDCSDDHDYVAPPNVELMVETTEVLEEEGLDWLRYFPQFQPADLEFSDWEADAWDNKFVPV</sequence>
<feature type="chain" id="PRO_5042988750" evidence="1">
    <location>
        <begin position="25"/>
        <end position="137"/>
    </location>
</feature>
<reference evidence="2 3" key="1">
    <citation type="submission" date="2024-01" db="EMBL/GenBank/DDBJ databases">
        <title>Genome assemblies of Stephania.</title>
        <authorList>
            <person name="Yang L."/>
        </authorList>
    </citation>
    <scope>NUCLEOTIDE SEQUENCE [LARGE SCALE GENOMIC DNA]</scope>
    <source>
        <strain evidence="2">YNDBR</strain>
        <tissue evidence="2">Leaf</tissue>
    </source>
</reference>
<dbReference type="AlphaFoldDB" id="A0AAP0PNB0"/>
<keyword evidence="3" id="KW-1185">Reference proteome</keyword>
<evidence type="ECO:0000313" key="2">
    <source>
        <dbReference type="EMBL" id="KAK9150908.1"/>
    </source>
</evidence>
<name>A0AAP0PNB0_9MAGN</name>
<proteinExistence type="predicted"/>
<organism evidence="2 3">
    <name type="scientific">Stephania yunnanensis</name>
    <dbReference type="NCBI Taxonomy" id="152371"/>
    <lineage>
        <taxon>Eukaryota</taxon>
        <taxon>Viridiplantae</taxon>
        <taxon>Streptophyta</taxon>
        <taxon>Embryophyta</taxon>
        <taxon>Tracheophyta</taxon>
        <taxon>Spermatophyta</taxon>
        <taxon>Magnoliopsida</taxon>
        <taxon>Ranunculales</taxon>
        <taxon>Menispermaceae</taxon>
        <taxon>Menispermoideae</taxon>
        <taxon>Cissampelideae</taxon>
        <taxon>Stephania</taxon>
    </lineage>
</organism>
<dbReference type="Proteomes" id="UP001420932">
    <property type="component" value="Unassembled WGS sequence"/>
</dbReference>
<protein>
    <submittedName>
        <fullName evidence="2">Uncharacterized protein</fullName>
    </submittedName>
</protein>
<gene>
    <name evidence="2" type="ORF">Syun_009217</name>
</gene>